<accession>A0ABN3H7G0</accession>
<keyword evidence="1" id="KW-0472">Membrane</keyword>
<sequence length="286" mass="30362">MEKRIIARGILAGALAGLAAFVFARIFAEPRIQDAIDYESGRDEAQHALDKAAGVAVAGEHEHELFSRTIQGNVGIGVGMIAFGLAMGALFAVAYAVCLGRVGNLRPRSLAALLAGAGFLTLYLVPFLKYPANPPAIGHEETIGQRSAFYLIMVLASVLFLILAVVLGQRLKPRFGTWNATLLAAGAFVVVTGVLMALLPAFGELSSNVAEYGLHATETPLPLRDPKGNIVFPGFDADLLFEFRLYTVGAQLLLWTVIGLVFAPLAERLLGNRPVRTEPAKAPAAA</sequence>
<feature type="transmembrane region" description="Helical" evidence="1">
    <location>
        <begin position="74"/>
        <end position="98"/>
    </location>
</feature>
<dbReference type="Proteomes" id="UP001501444">
    <property type="component" value="Unassembled WGS sequence"/>
</dbReference>
<reference evidence="2 3" key="1">
    <citation type="journal article" date="2019" name="Int. J. Syst. Evol. Microbiol.">
        <title>The Global Catalogue of Microorganisms (GCM) 10K type strain sequencing project: providing services to taxonomists for standard genome sequencing and annotation.</title>
        <authorList>
            <consortium name="The Broad Institute Genomics Platform"/>
            <consortium name="The Broad Institute Genome Sequencing Center for Infectious Disease"/>
            <person name="Wu L."/>
            <person name="Ma J."/>
        </authorList>
    </citation>
    <scope>NUCLEOTIDE SEQUENCE [LARGE SCALE GENOMIC DNA]</scope>
    <source>
        <strain evidence="2 3">JCM 3272</strain>
    </source>
</reference>
<dbReference type="InterPro" id="IPR012666">
    <property type="entry name" value="CbtA_put"/>
</dbReference>
<keyword evidence="1" id="KW-0812">Transmembrane</keyword>
<keyword evidence="3" id="KW-1185">Reference proteome</keyword>
<keyword evidence="1" id="KW-1133">Transmembrane helix</keyword>
<gene>
    <name evidence="2" type="ORF">GCM10010170_072430</name>
</gene>
<dbReference type="RefSeq" id="WP_344617110.1">
    <property type="nucleotide sequence ID" value="NZ_BAAARV010000071.1"/>
</dbReference>
<proteinExistence type="predicted"/>
<comment type="caution">
    <text evidence="2">The sequence shown here is derived from an EMBL/GenBank/DDBJ whole genome shotgun (WGS) entry which is preliminary data.</text>
</comment>
<evidence type="ECO:0000313" key="2">
    <source>
        <dbReference type="EMBL" id="GAA2371163.1"/>
    </source>
</evidence>
<dbReference type="EMBL" id="BAAARV010000071">
    <property type="protein sequence ID" value="GAA2371163.1"/>
    <property type="molecule type" value="Genomic_DNA"/>
</dbReference>
<name>A0ABN3H7G0_9ACTN</name>
<evidence type="ECO:0000313" key="3">
    <source>
        <dbReference type="Proteomes" id="UP001501444"/>
    </source>
</evidence>
<feature type="transmembrane region" description="Helical" evidence="1">
    <location>
        <begin position="110"/>
        <end position="128"/>
    </location>
</feature>
<protein>
    <submittedName>
        <fullName evidence="2">CbtA family protein</fullName>
    </submittedName>
</protein>
<dbReference type="Pfam" id="PF09490">
    <property type="entry name" value="CbtA"/>
    <property type="match status" value="1"/>
</dbReference>
<organism evidence="2 3">
    <name type="scientific">Dactylosporangium salmoneum</name>
    <dbReference type="NCBI Taxonomy" id="53361"/>
    <lineage>
        <taxon>Bacteria</taxon>
        <taxon>Bacillati</taxon>
        <taxon>Actinomycetota</taxon>
        <taxon>Actinomycetes</taxon>
        <taxon>Micromonosporales</taxon>
        <taxon>Micromonosporaceae</taxon>
        <taxon>Dactylosporangium</taxon>
    </lineage>
</organism>
<feature type="transmembrane region" description="Helical" evidence="1">
    <location>
        <begin position="148"/>
        <end position="168"/>
    </location>
</feature>
<feature type="transmembrane region" description="Helical" evidence="1">
    <location>
        <begin position="243"/>
        <end position="266"/>
    </location>
</feature>
<evidence type="ECO:0000256" key="1">
    <source>
        <dbReference type="SAM" id="Phobius"/>
    </source>
</evidence>
<feature type="transmembrane region" description="Helical" evidence="1">
    <location>
        <begin position="180"/>
        <end position="202"/>
    </location>
</feature>